<dbReference type="InterPro" id="IPR055275">
    <property type="entry name" value="Ferredox_Rdtase"/>
</dbReference>
<dbReference type="Pfam" id="PF00037">
    <property type="entry name" value="Fer4"/>
    <property type="match status" value="1"/>
</dbReference>
<dbReference type="InterPro" id="IPR036188">
    <property type="entry name" value="FAD/NAD-bd_sf"/>
</dbReference>
<protein>
    <recommendedName>
        <fullName evidence="2">ferredoxin--NADP(+) reductase</fullName>
        <ecNumber evidence="2">1.18.1.2</ecNumber>
    </recommendedName>
</protein>
<dbReference type="PANTHER" id="PTHR48467:SF1">
    <property type="entry name" value="GLUTAMATE SYNTHASE 1 [NADH], CHLOROPLASTIC-LIKE"/>
    <property type="match status" value="1"/>
</dbReference>
<dbReference type="SUPFAM" id="SSF51971">
    <property type="entry name" value="Nucleotide-binding domain"/>
    <property type="match status" value="1"/>
</dbReference>
<evidence type="ECO:0000259" key="11">
    <source>
        <dbReference type="PROSITE" id="PS51379"/>
    </source>
</evidence>
<comment type="caution">
    <text evidence="12">The sequence shown here is derived from an EMBL/GenBank/DDBJ whole genome shotgun (WGS) entry which is preliminary data.</text>
</comment>
<dbReference type="EMBL" id="JAPWIE010000001">
    <property type="protein sequence ID" value="MCZ4549228.1"/>
    <property type="molecule type" value="Genomic_DNA"/>
</dbReference>
<comment type="cofactor">
    <cofactor evidence="1">
        <name>FAD</name>
        <dbReference type="ChEBI" id="CHEBI:57692"/>
    </cofactor>
</comment>
<evidence type="ECO:0000256" key="1">
    <source>
        <dbReference type="ARBA" id="ARBA00001974"/>
    </source>
</evidence>
<evidence type="ECO:0000256" key="9">
    <source>
        <dbReference type="ARBA" id="ARBA00023014"/>
    </source>
</evidence>
<evidence type="ECO:0000313" key="13">
    <source>
        <dbReference type="Proteomes" id="UP001067235"/>
    </source>
</evidence>
<feature type="domain" description="4Fe-4S ferredoxin-type" evidence="11">
    <location>
        <begin position="37"/>
        <end position="66"/>
    </location>
</feature>
<dbReference type="PROSITE" id="PS00198">
    <property type="entry name" value="4FE4S_FER_1"/>
    <property type="match status" value="1"/>
</dbReference>
<dbReference type="InterPro" id="IPR017896">
    <property type="entry name" value="4Fe4S_Fe-S-bd"/>
</dbReference>
<comment type="catalytic activity">
    <reaction evidence="10">
        <text>2 reduced [2Fe-2S]-[ferredoxin] + NADP(+) + H(+) = 2 oxidized [2Fe-2S]-[ferredoxin] + NADPH</text>
        <dbReference type="Rhea" id="RHEA:20125"/>
        <dbReference type="Rhea" id="RHEA-COMP:10000"/>
        <dbReference type="Rhea" id="RHEA-COMP:10001"/>
        <dbReference type="ChEBI" id="CHEBI:15378"/>
        <dbReference type="ChEBI" id="CHEBI:33737"/>
        <dbReference type="ChEBI" id="CHEBI:33738"/>
        <dbReference type="ChEBI" id="CHEBI:57783"/>
        <dbReference type="ChEBI" id="CHEBI:58349"/>
        <dbReference type="EC" id="1.18.1.2"/>
    </reaction>
</comment>
<keyword evidence="9" id="KW-0411">Iron-sulfur</keyword>
<evidence type="ECO:0000256" key="6">
    <source>
        <dbReference type="ARBA" id="ARBA00022857"/>
    </source>
</evidence>
<dbReference type="Gene3D" id="3.50.50.60">
    <property type="entry name" value="FAD/NAD(P)-binding domain"/>
    <property type="match status" value="1"/>
</dbReference>
<dbReference type="Gene3D" id="3.30.70.20">
    <property type="match status" value="1"/>
</dbReference>
<keyword evidence="6" id="KW-0521">NADP</keyword>
<proteinExistence type="predicted"/>
<evidence type="ECO:0000256" key="3">
    <source>
        <dbReference type="ARBA" id="ARBA00022630"/>
    </source>
</evidence>
<evidence type="ECO:0000256" key="10">
    <source>
        <dbReference type="ARBA" id="ARBA00047776"/>
    </source>
</evidence>
<keyword evidence="4" id="KW-0479">Metal-binding</keyword>
<gene>
    <name evidence="12" type="ORF">O4213_04495</name>
</gene>
<keyword evidence="3" id="KW-0285">Flavoprotein</keyword>
<keyword evidence="5" id="KW-0274">FAD</keyword>
<dbReference type="RefSeq" id="WP_301569711.1">
    <property type="nucleotide sequence ID" value="NZ_JAPWIE010000001.1"/>
</dbReference>
<dbReference type="EC" id="1.18.1.2" evidence="2"/>
<dbReference type="Gene3D" id="3.40.50.720">
    <property type="entry name" value="NAD(P)-binding Rossmann-like Domain"/>
    <property type="match status" value="1"/>
</dbReference>
<keyword evidence="13" id="KW-1185">Reference proteome</keyword>
<evidence type="ECO:0000256" key="7">
    <source>
        <dbReference type="ARBA" id="ARBA00023002"/>
    </source>
</evidence>
<dbReference type="PANTHER" id="PTHR48467">
    <property type="entry name" value="GLUTAMATE SYNTHASE 1 [NADH], CHLOROPLASTIC-LIKE"/>
    <property type="match status" value="1"/>
</dbReference>
<dbReference type="CDD" id="cd04410">
    <property type="entry name" value="DMSOR_beta-like"/>
    <property type="match status" value="1"/>
</dbReference>
<dbReference type="PROSITE" id="PS51379">
    <property type="entry name" value="4FE4S_FER_2"/>
    <property type="match status" value="1"/>
</dbReference>
<evidence type="ECO:0000256" key="4">
    <source>
        <dbReference type="ARBA" id="ARBA00022723"/>
    </source>
</evidence>
<evidence type="ECO:0000256" key="8">
    <source>
        <dbReference type="ARBA" id="ARBA00023004"/>
    </source>
</evidence>
<evidence type="ECO:0000256" key="2">
    <source>
        <dbReference type="ARBA" id="ARBA00013223"/>
    </source>
</evidence>
<keyword evidence="7" id="KW-0560">Oxidoreductase</keyword>
<organism evidence="12 13">
    <name type="scientific">Gordonia rubripertincta</name>
    <name type="common">Rhodococcus corallinus</name>
    <dbReference type="NCBI Taxonomy" id="36822"/>
    <lineage>
        <taxon>Bacteria</taxon>
        <taxon>Bacillati</taxon>
        <taxon>Actinomycetota</taxon>
        <taxon>Actinomycetes</taxon>
        <taxon>Mycobacteriales</taxon>
        <taxon>Gordoniaceae</taxon>
        <taxon>Gordonia</taxon>
    </lineage>
</organism>
<dbReference type="InterPro" id="IPR023753">
    <property type="entry name" value="FAD/NAD-binding_dom"/>
</dbReference>
<name>A0ABT4MQE5_GORRU</name>
<dbReference type="SUPFAM" id="SSF54862">
    <property type="entry name" value="4Fe-4S ferredoxins"/>
    <property type="match status" value="1"/>
</dbReference>
<sequence length="577" mass="60819">MAHVITQPCCNDATCVSVCPVNCIHPTPGEPGFGSADMLFIDPDTCIDCGSCIDACPVSAIFPEEVLTEEQERYLQINADYYDDHSVDAGLMSPSKPQLLPPDRRVRVAIVGAGPAAFYAAEELLKHPGIAVDMFDRLPTPYGLVRAGVAPDHASTKLVENTFAAVAANKAFTYYLGVEVGRHVFHSELADRYGAVLYAHGAAADKTLGIDGENLPGCIAATDFVAWYNGHPDHSDRQFDLSGDRAVVVGNGNVALDVARILLRDPADLDTTDIADHALVALRSSAIREVVLLARRGVAQAAYTIGEFLAIGDLPAVDVVIDQHELVLDDDTAQARARGTLDSTIATKLRIAEDFAARPTHPGNKRIVFRYLLSPIAVRATAGTGVDALECVRNEFANVVDGQPGQVVSTGEKISLPAGLVMRAVGYTGTGMIGLPFDSNRGVVPNDGGRVVDEPQGSIIPGLYVAGWIKRGATGGIGMNRLCGQETARAVIADVVADKLPEPSCVCTDVADIATARGAVVVGEPEWRNIDAAERSAGAGRGRPRVKLVRFADMVAAARGTHVATQEPAAADASSTT</sequence>
<accession>A0ABT4MQE5</accession>
<reference evidence="12" key="1">
    <citation type="submission" date="2022-12" db="EMBL/GenBank/DDBJ databases">
        <authorList>
            <person name="Krivoruchko A.V."/>
            <person name="Elkin A."/>
        </authorList>
    </citation>
    <scope>NUCLEOTIDE SEQUENCE</scope>
    <source>
        <strain evidence="12">IEGM 1388</strain>
    </source>
</reference>
<dbReference type="InterPro" id="IPR017900">
    <property type="entry name" value="4Fe4S_Fe_S_CS"/>
</dbReference>
<evidence type="ECO:0000313" key="12">
    <source>
        <dbReference type="EMBL" id="MCZ4549228.1"/>
    </source>
</evidence>
<evidence type="ECO:0000256" key="5">
    <source>
        <dbReference type="ARBA" id="ARBA00022827"/>
    </source>
</evidence>
<dbReference type="Proteomes" id="UP001067235">
    <property type="component" value="Unassembled WGS sequence"/>
</dbReference>
<keyword evidence="8" id="KW-0408">Iron</keyword>
<dbReference type="PRINTS" id="PR00419">
    <property type="entry name" value="ADXRDTASE"/>
</dbReference>
<dbReference type="Pfam" id="PF07992">
    <property type="entry name" value="Pyr_redox_2"/>
    <property type="match status" value="1"/>
</dbReference>